<keyword evidence="1" id="KW-1133">Transmembrane helix</keyword>
<dbReference type="RefSeq" id="WP_173635516.1">
    <property type="nucleotide sequence ID" value="NZ_CP054212.1"/>
</dbReference>
<feature type="transmembrane region" description="Helical" evidence="1">
    <location>
        <begin position="41"/>
        <end position="61"/>
    </location>
</feature>
<dbReference type="Proteomes" id="UP000505325">
    <property type="component" value="Chromosome"/>
</dbReference>
<dbReference type="KEGG" id="pmak:PMPD1_3751"/>
<organism evidence="2 3">
    <name type="scientific">Paramixta manurensis</name>
    <dbReference type="NCBI Taxonomy" id="2740817"/>
    <lineage>
        <taxon>Bacteria</taxon>
        <taxon>Pseudomonadati</taxon>
        <taxon>Pseudomonadota</taxon>
        <taxon>Gammaproteobacteria</taxon>
        <taxon>Enterobacterales</taxon>
        <taxon>Erwiniaceae</taxon>
        <taxon>Paramixta</taxon>
    </lineage>
</organism>
<dbReference type="InterPro" id="IPR045919">
    <property type="entry name" value="DUF6338"/>
</dbReference>
<keyword evidence="1" id="KW-0472">Membrane</keyword>
<evidence type="ECO:0000313" key="3">
    <source>
        <dbReference type="Proteomes" id="UP000505325"/>
    </source>
</evidence>
<feature type="transmembrane region" description="Helical" evidence="1">
    <location>
        <begin position="73"/>
        <end position="97"/>
    </location>
</feature>
<reference evidence="2 3" key="1">
    <citation type="submission" date="2020-06" db="EMBL/GenBank/DDBJ databases">
        <title>Genome sequence of Paramixta manurensis strain PD-1.</title>
        <authorList>
            <person name="Lee C.W."/>
            <person name="Kim J."/>
        </authorList>
    </citation>
    <scope>NUCLEOTIDE SEQUENCE [LARGE SCALE GENOMIC DNA]</scope>
    <source>
        <strain evidence="2 3">PD-1</strain>
    </source>
</reference>
<gene>
    <name evidence="2" type="ORF">PMPD1_3751</name>
</gene>
<keyword evidence="1" id="KW-0812">Transmembrane</keyword>
<evidence type="ECO:0000256" key="1">
    <source>
        <dbReference type="SAM" id="Phobius"/>
    </source>
</evidence>
<dbReference type="AlphaFoldDB" id="A0A6M8UDM3"/>
<accession>A0A6M8UDM3</accession>
<dbReference type="Pfam" id="PF19865">
    <property type="entry name" value="DUF6338"/>
    <property type="match status" value="1"/>
</dbReference>
<proteinExistence type="predicted"/>
<dbReference type="EMBL" id="CP054212">
    <property type="protein sequence ID" value="QKJ88665.1"/>
    <property type="molecule type" value="Genomic_DNA"/>
</dbReference>
<keyword evidence="3" id="KW-1185">Reference proteome</keyword>
<evidence type="ECO:0000313" key="2">
    <source>
        <dbReference type="EMBL" id="QKJ88665.1"/>
    </source>
</evidence>
<name>A0A6M8UDM3_9GAMM</name>
<sequence>MDIWEKSKLLIFVLFVMPGFISMKIYDVFQSRPGQDYSKTLIDVVAYSCINYSFLLIPIYYVETSSVMVNHPVYYYLFYLFTFFILPIALPLLLILIRTRRWFTHYMPHPTGRPWDYYFRQGKKCWVIVTLKSGKKYGGRYDSESFASSSPEPEQIYLEQHWALDVDGDLDHKLSDTLGIIILTSEIESIEFIEITSTPVTP</sequence>
<feature type="transmembrane region" description="Helical" evidence="1">
    <location>
        <begin position="12"/>
        <end position="29"/>
    </location>
</feature>
<protein>
    <submittedName>
        <fullName evidence="2">Uncharacterized protein</fullName>
    </submittedName>
</protein>